<evidence type="ECO:0000313" key="2">
    <source>
        <dbReference type="EMBL" id="KAK0957517.1"/>
    </source>
</evidence>
<dbReference type="Proteomes" id="UP001175353">
    <property type="component" value="Unassembled WGS sequence"/>
</dbReference>
<keyword evidence="3" id="KW-1185">Reference proteome</keyword>
<feature type="compositionally biased region" description="Basic and acidic residues" evidence="1">
    <location>
        <begin position="235"/>
        <end position="244"/>
    </location>
</feature>
<protein>
    <submittedName>
        <fullName evidence="2">Uncharacterized protein</fullName>
    </submittedName>
</protein>
<evidence type="ECO:0000313" key="3">
    <source>
        <dbReference type="Proteomes" id="UP001175353"/>
    </source>
</evidence>
<accession>A0AAN6H7D8</accession>
<feature type="region of interest" description="Disordered" evidence="1">
    <location>
        <begin position="178"/>
        <end position="302"/>
    </location>
</feature>
<sequence>MLSSHYGTRTIKRQSNDRSDLREPTINHRSKNPEMCIILIKHWTPCLHMRGRCVEQCDTNLSTPGIPSDDCAERRSVYIDEAEEGECPVCVRKAAMWLRFGSRNAAPPAVRPTRPVRSTRTPSVVESVASLEGFTDSSSVTTHNSMCPRGRCDMHDIPGRGMQCLLCGRTIGCAATGSEADTVGPRSIDRELDSPFADNSEYAYAGGESPYASHIDNPFRDPDEESTVVTSVHEGSGEDREGGRQRLSTVWEEGSGSDIGARDDASTTAGGSSPKSTATARAWRDMSSAMEERRMRALSRNF</sequence>
<evidence type="ECO:0000256" key="1">
    <source>
        <dbReference type="SAM" id="MobiDB-lite"/>
    </source>
</evidence>
<dbReference type="EMBL" id="JAUJLE010000403">
    <property type="protein sequence ID" value="KAK0957517.1"/>
    <property type="molecule type" value="Genomic_DNA"/>
</dbReference>
<organism evidence="2 3">
    <name type="scientific">Friedmanniomyces endolithicus</name>
    <dbReference type="NCBI Taxonomy" id="329885"/>
    <lineage>
        <taxon>Eukaryota</taxon>
        <taxon>Fungi</taxon>
        <taxon>Dikarya</taxon>
        <taxon>Ascomycota</taxon>
        <taxon>Pezizomycotina</taxon>
        <taxon>Dothideomycetes</taxon>
        <taxon>Dothideomycetidae</taxon>
        <taxon>Mycosphaerellales</taxon>
        <taxon>Teratosphaeriaceae</taxon>
        <taxon>Friedmanniomyces</taxon>
    </lineage>
</organism>
<name>A0AAN6H7D8_9PEZI</name>
<gene>
    <name evidence="2" type="ORF">LTR91_021830</name>
</gene>
<feature type="compositionally biased region" description="Polar residues" evidence="1">
    <location>
        <begin position="266"/>
        <end position="279"/>
    </location>
</feature>
<dbReference type="AlphaFoldDB" id="A0AAN6H7D8"/>
<feature type="compositionally biased region" description="Basic and acidic residues" evidence="1">
    <location>
        <begin position="14"/>
        <end position="26"/>
    </location>
</feature>
<reference evidence="2" key="1">
    <citation type="submission" date="2023-06" db="EMBL/GenBank/DDBJ databases">
        <title>Black Yeasts Isolated from many extreme environments.</title>
        <authorList>
            <person name="Coleine C."/>
            <person name="Stajich J.E."/>
            <person name="Selbmann L."/>
        </authorList>
    </citation>
    <scope>NUCLEOTIDE SEQUENCE</scope>
    <source>
        <strain evidence="2">CCFEE 5200</strain>
    </source>
</reference>
<comment type="caution">
    <text evidence="2">The sequence shown here is derived from an EMBL/GenBank/DDBJ whole genome shotgun (WGS) entry which is preliminary data.</text>
</comment>
<feature type="region of interest" description="Disordered" evidence="1">
    <location>
        <begin position="1"/>
        <end position="27"/>
    </location>
</feature>
<proteinExistence type="predicted"/>